<evidence type="ECO:0000313" key="2">
    <source>
        <dbReference type="Proteomes" id="UP000016930"/>
    </source>
</evidence>
<sequence length="102" mass="10746">MPSSSCTRTTPCQTFTTDVCSGGLGVASAHNYLVTVTVRRWHSTVLYSWSLTLCDDLASLDRPLTGCPTPSDLRPAAGHAKGSSHLLVLGELRGCAVALVTQ</sequence>
<protein>
    <submittedName>
        <fullName evidence="1">Uncharacterized protein</fullName>
    </submittedName>
</protein>
<name>M2R065_CERS8</name>
<dbReference type="EMBL" id="KB445816">
    <property type="protein sequence ID" value="EMD31642.1"/>
    <property type="molecule type" value="Genomic_DNA"/>
</dbReference>
<accession>M2R065</accession>
<dbReference type="Proteomes" id="UP000016930">
    <property type="component" value="Unassembled WGS sequence"/>
</dbReference>
<gene>
    <name evidence="1" type="ORF">CERSUDRAFT_119447</name>
</gene>
<proteinExistence type="predicted"/>
<keyword evidence="2" id="KW-1185">Reference proteome</keyword>
<organism evidence="1 2">
    <name type="scientific">Ceriporiopsis subvermispora (strain B)</name>
    <name type="common">White-rot fungus</name>
    <name type="synonym">Gelatoporia subvermispora</name>
    <dbReference type="NCBI Taxonomy" id="914234"/>
    <lineage>
        <taxon>Eukaryota</taxon>
        <taxon>Fungi</taxon>
        <taxon>Dikarya</taxon>
        <taxon>Basidiomycota</taxon>
        <taxon>Agaricomycotina</taxon>
        <taxon>Agaricomycetes</taxon>
        <taxon>Polyporales</taxon>
        <taxon>Gelatoporiaceae</taxon>
        <taxon>Gelatoporia</taxon>
    </lineage>
</organism>
<feature type="non-terminal residue" evidence="1">
    <location>
        <position position="1"/>
    </location>
</feature>
<evidence type="ECO:0000313" key="1">
    <source>
        <dbReference type="EMBL" id="EMD31642.1"/>
    </source>
</evidence>
<dbReference type="AlphaFoldDB" id="M2R065"/>
<dbReference type="HOGENOM" id="CLU_2413060_0_0_1"/>
<reference evidence="1 2" key="1">
    <citation type="journal article" date="2012" name="Proc. Natl. Acad. Sci. U.S.A.">
        <title>Comparative genomics of Ceriporiopsis subvermispora and Phanerochaete chrysosporium provide insight into selective ligninolysis.</title>
        <authorList>
            <person name="Fernandez-Fueyo E."/>
            <person name="Ruiz-Duenas F.J."/>
            <person name="Ferreira P."/>
            <person name="Floudas D."/>
            <person name="Hibbett D.S."/>
            <person name="Canessa P."/>
            <person name="Larrondo L.F."/>
            <person name="James T.Y."/>
            <person name="Seelenfreund D."/>
            <person name="Lobos S."/>
            <person name="Polanco R."/>
            <person name="Tello M."/>
            <person name="Honda Y."/>
            <person name="Watanabe T."/>
            <person name="Watanabe T."/>
            <person name="Ryu J.S."/>
            <person name="Kubicek C.P."/>
            <person name="Schmoll M."/>
            <person name="Gaskell J."/>
            <person name="Hammel K.E."/>
            <person name="St John F.J."/>
            <person name="Vanden Wymelenberg A."/>
            <person name="Sabat G."/>
            <person name="Splinter BonDurant S."/>
            <person name="Syed K."/>
            <person name="Yadav J.S."/>
            <person name="Doddapaneni H."/>
            <person name="Subramanian V."/>
            <person name="Lavin J.L."/>
            <person name="Oguiza J.A."/>
            <person name="Perez G."/>
            <person name="Pisabarro A.G."/>
            <person name="Ramirez L."/>
            <person name="Santoyo F."/>
            <person name="Master E."/>
            <person name="Coutinho P.M."/>
            <person name="Henrissat B."/>
            <person name="Lombard V."/>
            <person name="Magnuson J.K."/>
            <person name="Kuees U."/>
            <person name="Hori C."/>
            <person name="Igarashi K."/>
            <person name="Samejima M."/>
            <person name="Held B.W."/>
            <person name="Barry K.W."/>
            <person name="LaButti K.M."/>
            <person name="Lapidus A."/>
            <person name="Lindquist E.A."/>
            <person name="Lucas S.M."/>
            <person name="Riley R."/>
            <person name="Salamov A.A."/>
            <person name="Hoffmeister D."/>
            <person name="Schwenk D."/>
            <person name="Hadar Y."/>
            <person name="Yarden O."/>
            <person name="de Vries R.P."/>
            <person name="Wiebenga A."/>
            <person name="Stenlid J."/>
            <person name="Eastwood D."/>
            <person name="Grigoriev I.V."/>
            <person name="Berka R.M."/>
            <person name="Blanchette R.A."/>
            <person name="Kersten P."/>
            <person name="Martinez A.T."/>
            <person name="Vicuna R."/>
            <person name="Cullen D."/>
        </authorList>
    </citation>
    <scope>NUCLEOTIDE SEQUENCE [LARGE SCALE GENOMIC DNA]</scope>
    <source>
        <strain evidence="1 2">B</strain>
    </source>
</reference>